<protein>
    <submittedName>
        <fullName evidence="2">Uncharacterized protein</fullName>
    </submittedName>
</protein>
<comment type="caution">
    <text evidence="2">The sequence shown here is derived from an EMBL/GenBank/DDBJ whole genome shotgun (WGS) entry which is preliminary data.</text>
</comment>
<dbReference type="AlphaFoldDB" id="A0A392VIY4"/>
<dbReference type="EMBL" id="LXQA011165863">
    <property type="protein sequence ID" value="MCI87433.1"/>
    <property type="molecule type" value="Genomic_DNA"/>
</dbReference>
<organism evidence="2 3">
    <name type="scientific">Trifolium medium</name>
    <dbReference type="NCBI Taxonomy" id="97028"/>
    <lineage>
        <taxon>Eukaryota</taxon>
        <taxon>Viridiplantae</taxon>
        <taxon>Streptophyta</taxon>
        <taxon>Embryophyta</taxon>
        <taxon>Tracheophyta</taxon>
        <taxon>Spermatophyta</taxon>
        <taxon>Magnoliopsida</taxon>
        <taxon>eudicotyledons</taxon>
        <taxon>Gunneridae</taxon>
        <taxon>Pentapetalae</taxon>
        <taxon>rosids</taxon>
        <taxon>fabids</taxon>
        <taxon>Fabales</taxon>
        <taxon>Fabaceae</taxon>
        <taxon>Papilionoideae</taxon>
        <taxon>50 kb inversion clade</taxon>
        <taxon>NPAAA clade</taxon>
        <taxon>Hologalegina</taxon>
        <taxon>IRL clade</taxon>
        <taxon>Trifolieae</taxon>
        <taxon>Trifolium</taxon>
    </lineage>
</organism>
<accession>A0A392VIY4</accession>
<evidence type="ECO:0000313" key="2">
    <source>
        <dbReference type="EMBL" id="MCI87433.1"/>
    </source>
</evidence>
<feature type="compositionally biased region" description="Low complexity" evidence="1">
    <location>
        <begin position="12"/>
        <end position="24"/>
    </location>
</feature>
<keyword evidence="3" id="KW-1185">Reference proteome</keyword>
<feature type="non-terminal residue" evidence="2">
    <location>
        <position position="36"/>
    </location>
</feature>
<sequence length="36" mass="3592">MPTVSKAAVIGSSSIPSHSKPLSSQAMPTVSKAPVI</sequence>
<name>A0A392VIY4_9FABA</name>
<reference evidence="2 3" key="1">
    <citation type="journal article" date="2018" name="Front. Plant Sci.">
        <title>Red Clover (Trifolium pratense) and Zigzag Clover (T. medium) - A Picture of Genomic Similarities and Differences.</title>
        <authorList>
            <person name="Dluhosova J."/>
            <person name="Istvanek J."/>
            <person name="Nedelnik J."/>
            <person name="Repkova J."/>
        </authorList>
    </citation>
    <scope>NUCLEOTIDE SEQUENCE [LARGE SCALE GENOMIC DNA]</scope>
    <source>
        <strain evidence="3">cv. 10/8</strain>
        <tissue evidence="2">Leaf</tissue>
    </source>
</reference>
<dbReference type="Proteomes" id="UP000265520">
    <property type="component" value="Unassembled WGS sequence"/>
</dbReference>
<evidence type="ECO:0000256" key="1">
    <source>
        <dbReference type="SAM" id="MobiDB-lite"/>
    </source>
</evidence>
<feature type="region of interest" description="Disordered" evidence="1">
    <location>
        <begin position="1"/>
        <end position="36"/>
    </location>
</feature>
<proteinExistence type="predicted"/>
<evidence type="ECO:0000313" key="3">
    <source>
        <dbReference type="Proteomes" id="UP000265520"/>
    </source>
</evidence>